<dbReference type="Pfam" id="PF00378">
    <property type="entry name" value="ECH_1"/>
    <property type="match status" value="1"/>
</dbReference>
<sequence length="290" mass="32677">MPEQLSPWDGRVTPTPFEEYSKKYEEFFVMTRRDGIIELRMHTDGGPFRHSWVGHNAWHQAWAEVGNDPENEVLIITGTGERWHTGDPAELWHTPFPQWSTDSQLKMYGDMVKLLENFVSAIDIPTIAAVNGPGTHCEFATACDITLCAEDADFFDPHFLGGGVPGDGMGLTLQHTIGTKRASYYMYTGEPIDGPTALRLGLVNEVLPRERLLPRAWEIAEMMMARPRASRLLTHAIASRPWKRAFVDDLGFHTAHQLWGMAIGEAGQLDKLRQMTERFRGPQAGESSRE</sequence>
<evidence type="ECO:0000313" key="2">
    <source>
        <dbReference type="Proteomes" id="UP001589646"/>
    </source>
</evidence>
<dbReference type="CDD" id="cd06558">
    <property type="entry name" value="crotonase-like"/>
    <property type="match status" value="1"/>
</dbReference>
<dbReference type="EMBL" id="JBHMCE010000014">
    <property type="protein sequence ID" value="MFB9532500.1"/>
    <property type="molecule type" value="Genomic_DNA"/>
</dbReference>
<keyword evidence="2" id="KW-1185">Reference proteome</keyword>
<reference evidence="1 2" key="1">
    <citation type="submission" date="2024-09" db="EMBL/GenBank/DDBJ databases">
        <authorList>
            <person name="Sun Q."/>
            <person name="Mori K."/>
        </authorList>
    </citation>
    <scope>NUCLEOTIDE SEQUENCE [LARGE SCALE GENOMIC DNA]</scope>
    <source>
        <strain evidence="1 2">JCM 3323</strain>
    </source>
</reference>
<dbReference type="SUPFAM" id="SSF52096">
    <property type="entry name" value="ClpP/crotonase"/>
    <property type="match status" value="1"/>
</dbReference>
<dbReference type="PANTHER" id="PTHR11941:SF54">
    <property type="entry name" value="ENOYL-COA HYDRATASE, MITOCHONDRIAL"/>
    <property type="match status" value="1"/>
</dbReference>
<organism evidence="1 2">
    <name type="scientific">Nonomuraea roseola</name>
    <dbReference type="NCBI Taxonomy" id="46179"/>
    <lineage>
        <taxon>Bacteria</taxon>
        <taxon>Bacillati</taxon>
        <taxon>Actinomycetota</taxon>
        <taxon>Actinomycetes</taxon>
        <taxon>Streptosporangiales</taxon>
        <taxon>Streptosporangiaceae</taxon>
        <taxon>Nonomuraea</taxon>
    </lineage>
</organism>
<evidence type="ECO:0000313" key="1">
    <source>
        <dbReference type="EMBL" id="MFB9532500.1"/>
    </source>
</evidence>
<dbReference type="RefSeq" id="WP_346117409.1">
    <property type="nucleotide sequence ID" value="NZ_BAAAXC010000005.1"/>
</dbReference>
<dbReference type="PANTHER" id="PTHR11941">
    <property type="entry name" value="ENOYL-COA HYDRATASE-RELATED"/>
    <property type="match status" value="1"/>
</dbReference>
<proteinExistence type="predicted"/>
<comment type="caution">
    <text evidence="1">The sequence shown here is derived from an EMBL/GenBank/DDBJ whole genome shotgun (WGS) entry which is preliminary data.</text>
</comment>
<accession>A0ABV5QAJ1</accession>
<dbReference type="InterPro" id="IPR001753">
    <property type="entry name" value="Enoyl-CoA_hydra/iso"/>
</dbReference>
<dbReference type="InterPro" id="IPR029045">
    <property type="entry name" value="ClpP/crotonase-like_dom_sf"/>
</dbReference>
<protein>
    <submittedName>
        <fullName evidence="1">Enoyl-CoA hydratase/isomerase family protein</fullName>
    </submittedName>
</protein>
<dbReference type="Gene3D" id="3.90.226.10">
    <property type="entry name" value="2-enoyl-CoA Hydratase, Chain A, domain 1"/>
    <property type="match status" value="1"/>
</dbReference>
<gene>
    <name evidence="1" type="ORF">ACFFRN_38330</name>
</gene>
<dbReference type="Proteomes" id="UP001589646">
    <property type="component" value="Unassembled WGS sequence"/>
</dbReference>
<name>A0ABV5QAJ1_9ACTN</name>